<organism evidence="5 6">
    <name type="scientific">Podospora bellae-mahoneyi</name>
    <dbReference type="NCBI Taxonomy" id="2093777"/>
    <lineage>
        <taxon>Eukaryota</taxon>
        <taxon>Fungi</taxon>
        <taxon>Dikarya</taxon>
        <taxon>Ascomycota</taxon>
        <taxon>Pezizomycotina</taxon>
        <taxon>Sordariomycetes</taxon>
        <taxon>Sordariomycetidae</taxon>
        <taxon>Sordariales</taxon>
        <taxon>Podosporaceae</taxon>
        <taxon>Podospora</taxon>
    </lineage>
</organism>
<accession>A0ABR0FTP0</accession>
<sequence>MVTLENIQPSVQADEGTHTAFFYGTLMVPDVFYTVCYNQSNVPPEIKALHTFTPAILPGYIRRRVRGADYPGITPDKDHKVFGMYASGLTNANINKLDIFEGGQYVRKTVEVKLLEKVGDVKGEGNVEGETKKAEVYVFHPDHEDELEDREWDLEEFRREKMQRWTRAGYVFDGCDPNDPAKVEAAV</sequence>
<name>A0ABR0FTP0_9PEZI</name>
<comment type="similarity">
    <text evidence="1">Belongs to the gamma-glutamylcyclotransferase family.</text>
</comment>
<dbReference type="GeneID" id="87896080"/>
<keyword evidence="2" id="KW-0808">Transferase</keyword>
<dbReference type="SUPFAM" id="SSF110857">
    <property type="entry name" value="Gamma-glutamyl cyclotransferase-like"/>
    <property type="match status" value="1"/>
</dbReference>
<dbReference type="EMBL" id="JAFFGZ010000004">
    <property type="protein sequence ID" value="KAK4646227.1"/>
    <property type="molecule type" value="Genomic_DNA"/>
</dbReference>
<dbReference type="InterPro" id="IPR013024">
    <property type="entry name" value="GGCT-like"/>
</dbReference>
<evidence type="ECO:0000313" key="6">
    <source>
        <dbReference type="Proteomes" id="UP001322138"/>
    </source>
</evidence>
<reference evidence="5 6" key="1">
    <citation type="journal article" date="2023" name="bioRxiv">
        <title>High-quality genome assemblies of four members of thePodospora anserinaspecies complex.</title>
        <authorList>
            <person name="Ament-Velasquez S.L."/>
            <person name="Vogan A.A."/>
            <person name="Wallerman O."/>
            <person name="Hartmann F."/>
            <person name="Gautier V."/>
            <person name="Silar P."/>
            <person name="Giraud T."/>
            <person name="Johannesson H."/>
        </authorList>
    </citation>
    <scope>NUCLEOTIDE SEQUENCE [LARGE SCALE GENOMIC DNA]</scope>
    <source>
        <strain evidence="5 6">CBS 112042</strain>
    </source>
</reference>
<dbReference type="PANTHER" id="PTHR31544">
    <property type="entry name" value="AIG2-LIKE PROTEIN D"/>
    <property type="match status" value="1"/>
</dbReference>
<dbReference type="PANTHER" id="PTHR31544:SF2">
    <property type="entry name" value="AIG2-LIKE PROTEIN D"/>
    <property type="match status" value="1"/>
</dbReference>
<dbReference type="Pfam" id="PF06094">
    <property type="entry name" value="GGACT"/>
    <property type="match status" value="1"/>
</dbReference>
<protein>
    <recommendedName>
        <fullName evidence="3">Putative gamma-glutamylcyclotransferase</fullName>
    </recommendedName>
</protein>
<feature type="domain" description="Gamma-glutamylcyclotransferase AIG2-like" evidence="4">
    <location>
        <begin position="21"/>
        <end position="153"/>
    </location>
</feature>
<keyword evidence="6" id="KW-1185">Reference proteome</keyword>
<evidence type="ECO:0000256" key="2">
    <source>
        <dbReference type="ARBA" id="ARBA00022679"/>
    </source>
</evidence>
<dbReference type="InterPro" id="IPR045038">
    <property type="entry name" value="AIG2-like"/>
</dbReference>
<dbReference type="CDD" id="cd06661">
    <property type="entry name" value="GGCT_like"/>
    <property type="match status" value="1"/>
</dbReference>
<dbReference type="InterPro" id="IPR009288">
    <property type="entry name" value="AIG2-like_dom"/>
</dbReference>
<evidence type="ECO:0000256" key="1">
    <source>
        <dbReference type="ARBA" id="ARBA00008861"/>
    </source>
</evidence>
<dbReference type="RefSeq" id="XP_062735203.1">
    <property type="nucleotide sequence ID" value="XM_062876598.1"/>
</dbReference>
<dbReference type="Proteomes" id="UP001322138">
    <property type="component" value="Unassembled WGS sequence"/>
</dbReference>
<gene>
    <name evidence="5" type="ORF">QC761_208600</name>
</gene>
<dbReference type="InterPro" id="IPR036568">
    <property type="entry name" value="GGCT-like_sf"/>
</dbReference>
<evidence type="ECO:0000259" key="4">
    <source>
        <dbReference type="Pfam" id="PF06094"/>
    </source>
</evidence>
<dbReference type="Gene3D" id="3.10.490.10">
    <property type="entry name" value="Gamma-glutamyl cyclotransferase-like"/>
    <property type="match status" value="1"/>
</dbReference>
<proteinExistence type="inferred from homology"/>
<evidence type="ECO:0000313" key="5">
    <source>
        <dbReference type="EMBL" id="KAK4646227.1"/>
    </source>
</evidence>
<comment type="caution">
    <text evidence="5">The sequence shown here is derived from an EMBL/GenBank/DDBJ whole genome shotgun (WGS) entry which is preliminary data.</text>
</comment>
<evidence type="ECO:0000256" key="3">
    <source>
        <dbReference type="ARBA" id="ARBA00030602"/>
    </source>
</evidence>